<dbReference type="EMBL" id="JABBYB010000008">
    <property type="protein sequence ID" value="NMP03669.1"/>
    <property type="molecule type" value="Genomic_DNA"/>
</dbReference>
<feature type="domain" description="Bacteriophage T5 Orf172 DNA-binding" evidence="1">
    <location>
        <begin position="40"/>
        <end position="123"/>
    </location>
</feature>
<dbReference type="AlphaFoldDB" id="A0AAP6Y5F6"/>
<evidence type="ECO:0000313" key="3">
    <source>
        <dbReference type="Proteomes" id="UP000549590"/>
    </source>
</evidence>
<comment type="caution">
    <text evidence="2">The sequence shown here is derived from an EMBL/GenBank/DDBJ whole genome shotgun (WGS) entry which is preliminary data.</text>
</comment>
<gene>
    <name evidence="2" type="ORF">HHE94_13260</name>
</gene>
<reference evidence="2 3" key="1">
    <citation type="submission" date="2020-04" db="EMBL/GenBank/DDBJ databases">
        <title>Genome sequencing and assembly of Pseudoalteromonas arctica.</title>
        <authorList>
            <person name="Cook G.M."/>
        </authorList>
    </citation>
    <scope>NUCLEOTIDE SEQUENCE [LARGE SCALE GENOMIC DNA]</scope>
    <source>
        <strain evidence="2 3">NEC-BIFX-2020_001</strain>
    </source>
</reference>
<dbReference type="Pfam" id="PF10544">
    <property type="entry name" value="T5orf172"/>
    <property type="match status" value="1"/>
</dbReference>
<dbReference type="Proteomes" id="UP000549590">
    <property type="component" value="Unassembled WGS sequence"/>
</dbReference>
<dbReference type="RefSeq" id="WP_169044620.1">
    <property type="nucleotide sequence ID" value="NZ_JABBYB010000008.1"/>
</dbReference>
<proteinExistence type="predicted"/>
<accession>A0AAP6Y5F6</accession>
<organism evidence="2 3">
    <name type="scientific">Pseudoalteromonas arctica</name>
    <dbReference type="NCBI Taxonomy" id="394751"/>
    <lineage>
        <taxon>Bacteria</taxon>
        <taxon>Pseudomonadati</taxon>
        <taxon>Pseudomonadota</taxon>
        <taxon>Gammaproteobacteria</taxon>
        <taxon>Alteromonadales</taxon>
        <taxon>Pseudoalteromonadaceae</taxon>
        <taxon>Pseudoalteromonas</taxon>
    </lineage>
</organism>
<evidence type="ECO:0000313" key="2">
    <source>
        <dbReference type="EMBL" id="NMP03669.1"/>
    </source>
</evidence>
<dbReference type="SMART" id="SM00974">
    <property type="entry name" value="T5orf172"/>
    <property type="match status" value="1"/>
</dbReference>
<dbReference type="InterPro" id="IPR018306">
    <property type="entry name" value="Phage_T5_Orf172_DNA-bd"/>
</dbReference>
<evidence type="ECO:0000259" key="1">
    <source>
        <dbReference type="SMART" id="SM00974"/>
    </source>
</evidence>
<sequence>MSYELHKQQLEELREKEKRAISLAQTTRAGYVYVISNTTSFGDGVVKIGMTRRADPNDRVRELGDASVPELFDVHAFAFTTDAPTLEKYLHKTFAKNRLNLVNRRKEFFTVSPSEVLEILNKYDEPIEIELFKV</sequence>
<protein>
    <submittedName>
        <fullName evidence="2">GIY-YIG nuclease family protein</fullName>
    </submittedName>
</protein>
<name>A0AAP6Y5F6_9GAMM</name>